<sequence length="271" mass="29154">MNDINLNTINTDVSKFLSDKELGIEIPESIALTGNVKGTLKSLETQLQLSIPEGSVHLDGNASFDTTQSFDGTIKTDSLHIGEILKNPRLGLLSLHLNASGSGTNLSNLNSKIDGQIPIVEFREYGYKDIHINGEISDGTGGATLEMQDRNLNFKTTANIDLKAATNSVNFNANLIGADLRALGLTGKDIKLAANMEGSYTGLSNNFTLETTIDNGIAVTENQQYQITPLNINAHVEDSITDVKIKSGFINGGLFSNASPTSNHYRIKKTI</sequence>
<evidence type="ECO:0000313" key="1">
    <source>
        <dbReference type="EMBL" id="UWX55432.1"/>
    </source>
</evidence>
<proteinExistence type="predicted"/>
<keyword evidence="2" id="KW-1185">Reference proteome</keyword>
<gene>
    <name evidence="1" type="ORF">NYZ99_02470</name>
</gene>
<evidence type="ECO:0000313" key="2">
    <source>
        <dbReference type="Proteomes" id="UP001059209"/>
    </source>
</evidence>
<reference evidence="1" key="1">
    <citation type="submission" date="2022-09" db="EMBL/GenBank/DDBJ databases">
        <title>Maribacter litopenaei sp. nov., isolated from the intestinal tract of the Pacific White Shrimp, Litopenaeus vannamei.</title>
        <authorList>
            <person name="Kim S.Y."/>
            <person name="Hwang C.Y."/>
        </authorList>
    </citation>
    <scope>NUCLEOTIDE SEQUENCE</scope>
    <source>
        <strain evidence="1">HL-LV01</strain>
    </source>
</reference>
<accession>A0ABY5Y8U1</accession>
<dbReference type="Proteomes" id="UP001059209">
    <property type="component" value="Chromosome"/>
</dbReference>
<name>A0ABY5Y8U1_9FLAO</name>
<protein>
    <submittedName>
        <fullName evidence="1">Uncharacterized protein</fullName>
    </submittedName>
</protein>
<dbReference type="EMBL" id="CP104205">
    <property type="protein sequence ID" value="UWX55432.1"/>
    <property type="molecule type" value="Genomic_DNA"/>
</dbReference>
<dbReference type="RefSeq" id="WP_260573334.1">
    <property type="nucleotide sequence ID" value="NZ_CP104205.1"/>
</dbReference>
<organism evidence="1 2">
    <name type="scientific">Maribacter litopenaei</name>
    <dbReference type="NCBI Taxonomy" id="2976127"/>
    <lineage>
        <taxon>Bacteria</taxon>
        <taxon>Pseudomonadati</taxon>
        <taxon>Bacteroidota</taxon>
        <taxon>Flavobacteriia</taxon>
        <taxon>Flavobacteriales</taxon>
        <taxon>Flavobacteriaceae</taxon>
        <taxon>Maribacter</taxon>
    </lineage>
</organism>